<organism evidence="2 3">
    <name type="scientific">Spirosoma profusum</name>
    <dbReference type="NCBI Taxonomy" id="2771354"/>
    <lineage>
        <taxon>Bacteria</taxon>
        <taxon>Pseudomonadati</taxon>
        <taxon>Bacteroidota</taxon>
        <taxon>Cytophagia</taxon>
        <taxon>Cytophagales</taxon>
        <taxon>Cytophagaceae</taxon>
        <taxon>Spirosoma</taxon>
    </lineage>
</organism>
<gene>
    <name evidence="2" type="ORF">IC229_03490</name>
</gene>
<feature type="compositionally biased region" description="Basic and acidic residues" evidence="1">
    <location>
        <begin position="260"/>
        <end position="280"/>
    </location>
</feature>
<dbReference type="AlphaFoldDB" id="A0A927AQ59"/>
<evidence type="ECO:0000256" key="1">
    <source>
        <dbReference type="SAM" id="MobiDB-lite"/>
    </source>
</evidence>
<feature type="region of interest" description="Disordered" evidence="1">
    <location>
        <begin position="86"/>
        <end position="160"/>
    </location>
</feature>
<evidence type="ECO:0000313" key="2">
    <source>
        <dbReference type="EMBL" id="MBD2699686.1"/>
    </source>
</evidence>
<sequence length="300" mass="33001">MKKHTEKQPIDDLFARKLGDMSLRPSADGFERLQARMGQQTAETRLVFWRNPAMQRYVSAAACLVLVCTLGWRYWPNSDKAISGGPNVAVNKSQTTRPKNPVNPATEVLTKQSSSDDATSAQPATLANEQTQLVAKTPSKRSKLTTQPIHEQKSVGAPERSEPVLAKIESTQSHPTIENARPNVAQIDPMNSGQIASPERTVKPIAASERVLVVTIAEPEALAAARQDVKEVNAEKSIADTDQNPEKSAKTGGLWNQVKRFKEGEIFARRDNQPSEDRGLLSRAYTGLKHSLEKDKSTKQ</sequence>
<dbReference type="Proteomes" id="UP000598820">
    <property type="component" value="Unassembled WGS sequence"/>
</dbReference>
<feature type="compositionally biased region" description="Basic and acidic residues" evidence="1">
    <location>
        <begin position="227"/>
        <end position="249"/>
    </location>
</feature>
<dbReference type="EMBL" id="JACWZY010000002">
    <property type="protein sequence ID" value="MBD2699686.1"/>
    <property type="molecule type" value="Genomic_DNA"/>
</dbReference>
<accession>A0A927AQ59</accession>
<reference evidence="2" key="1">
    <citation type="submission" date="2020-09" db="EMBL/GenBank/DDBJ databases">
        <authorList>
            <person name="Kim M.K."/>
        </authorList>
    </citation>
    <scope>NUCLEOTIDE SEQUENCE</scope>
    <source>
        <strain evidence="2">BT702</strain>
    </source>
</reference>
<feature type="compositionally biased region" description="Basic and acidic residues" evidence="1">
    <location>
        <begin position="290"/>
        <end position="300"/>
    </location>
</feature>
<feature type="region of interest" description="Disordered" evidence="1">
    <location>
        <begin position="227"/>
        <end position="300"/>
    </location>
</feature>
<name>A0A927AQ59_9BACT</name>
<protein>
    <submittedName>
        <fullName evidence="2">Uncharacterized protein</fullName>
    </submittedName>
</protein>
<proteinExistence type="predicted"/>
<dbReference type="RefSeq" id="WP_190885538.1">
    <property type="nucleotide sequence ID" value="NZ_JACWZY010000002.1"/>
</dbReference>
<keyword evidence="3" id="KW-1185">Reference proteome</keyword>
<comment type="caution">
    <text evidence="2">The sequence shown here is derived from an EMBL/GenBank/DDBJ whole genome shotgun (WGS) entry which is preliminary data.</text>
</comment>
<evidence type="ECO:0000313" key="3">
    <source>
        <dbReference type="Proteomes" id="UP000598820"/>
    </source>
</evidence>
<feature type="compositionally biased region" description="Polar residues" evidence="1">
    <location>
        <begin position="109"/>
        <end position="134"/>
    </location>
</feature>